<feature type="region of interest" description="Disordered" evidence="1">
    <location>
        <begin position="42"/>
        <end position="70"/>
    </location>
</feature>
<reference evidence="2 4" key="3">
    <citation type="submission" date="2019-07" db="EMBL/GenBank/DDBJ databases">
        <title>Whole genome shotgun sequence of Methylobacterium oxalidis NBRC 107715.</title>
        <authorList>
            <person name="Hosoyama A."/>
            <person name="Uohara A."/>
            <person name="Ohji S."/>
            <person name="Ichikawa N."/>
        </authorList>
    </citation>
    <scope>NUCLEOTIDE SEQUENCE [LARGE SCALE GENOMIC DNA]</scope>
    <source>
        <strain evidence="2 4">NBRC 107715</strain>
    </source>
</reference>
<accession>A0A512J963</accession>
<protein>
    <recommendedName>
        <fullName evidence="6">DUF1508 domain-containing protein</fullName>
    </recommendedName>
</protein>
<organism evidence="2 4">
    <name type="scientific">Methylobacterium oxalidis</name>
    <dbReference type="NCBI Taxonomy" id="944322"/>
    <lineage>
        <taxon>Bacteria</taxon>
        <taxon>Pseudomonadati</taxon>
        <taxon>Pseudomonadota</taxon>
        <taxon>Alphaproteobacteria</taxon>
        <taxon>Hyphomicrobiales</taxon>
        <taxon>Methylobacteriaceae</taxon>
        <taxon>Methylobacterium</taxon>
    </lineage>
</organism>
<keyword evidence="5" id="KW-1185">Reference proteome</keyword>
<reference evidence="5" key="2">
    <citation type="journal article" date="2019" name="Int. J. Syst. Evol. Microbiol.">
        <title>The Global Catalogue of Microorganisms (GCM) 10K type strain sequencing project: providing services to taxonomists for standard genome sequencing and annotation.</title>
        <authorList>
            <consortium name="The Broad Institute Genomics Platform"/>
            <consortium name="The Broad Institute Genome Sequencing Center for Infectious Disease"/>
            <person name="Wu L."/>
            <person name="Ma J."/>
        </authorList>
    </citation>
    <scope>NUCLEOTIDE SEQUENCE [LARGE SCALE GENOMIC DNA]</scope>
    <source>
        <strain evidence="5">NBRC 107715</strain>
    </source>
</reference>
<comment type="caution">
    <text evidence="2">The sequence shown here is derived from an EMBL/GenBank/DDBJ whole genome shotgun (WGS) entry which is preliminary data.</text>
</comment>
<sequence>MAMSNDVPHPYSIEVEPLTKPEGHFGWTLRRSGKLIERSDRAYRSEEKAREAALEAADRDSKPGAGVGRR</sequence>
<dbReference type="AlphaFoldDB" id="A0A512J963"/>
<evidence type="ECO:0000313" key="4">
    <source>
        <dbReference type="Proteomes" id="UP000321960"/>
    </source>
</evidence>
<reference evidence="3" key="4">
    <citation type="submission" date="2023-01" db="EMBL/GenBank/DDBJ databases">
        <title>Draft genome sequence of Methylobacterium oxalidis strain NBRC 107715.</title>
        <authorList>
            <person name="Sun Q."/>
            <person name="Mori K."/>
        </authorList>
    </citation>
    <scope>NUCLEOTIDE SEQUENCE</scope>
    <source>
        <strain evidence="3">NBRC 107715</strain>
    </source>
</reference>
<gene>
    <name evidence="3" type="ORF">GCM10007888_23070</name>
    <name evidence="2" type="ORF">MOX02_45340</name>
</gene>
<dbReference type="Proteomes" id="UP000321960">
    <property type="component" value="Unassembled WGS sequence"/>
</dbReference>
<evidence type="ECO:0000313" key="2">
    <source>
        <dbReference type="EMBL" id="GEP06496.1"/>
    </source>
</evidence>
<evidence type="ECO:0000313" key="5">
    <source>
        <dbReference type="Proteomes" id="UP001156856"/>
    </source>
</evidence>
<proteinExistence type="predicted"/>
<evidence type="ECO:0000256" key="1">
    <source>
        <dbReference type="SAM" id="MobiDB-lite"/>
    </source>
</evidence>
<reference evidence="3" key="1">
    <citation type="journal article" date="2014" name="Int. J. Syst. Evol. Microbiol.">
        <title>Complete genome of a new Firmicutes species belonging to the dominant human colonic microbiota ('Ruminococcus bicirculans') reveals two chromosomes and a selective capacity to utilize plant glucans.</title>
        <authorList>
            <consortium name="NISC Comparative Sequencing Program"/>
            <person name="Wegmann U."/>
            <person name="Louis P."/>
            <person name="Goesmann A."/>
            <person name="Henrissat B."/>
            <person name="Duncan S.H."/>
            <person name="Flint H.J."/>
        </authorList>
    </citation>
    <scope>NUCLEOTIDE SEQUENCE</scope>
    <source>
        <strain evidence="3">NBRC 107715</strain>
    </source>
</reference>
<evidence type="ECO:0000313" key="3">
    <source>
        <dbReference type="EMBL" id="GLS63926.1"/>
    </source>
</evidence>
<dbReference type="EMBL" id="BJZU01000105">
    <property type="protein sequence ID" value="GEP06496.1"/>
    <property type="molecule type" value="Genomic_DNA"/>
</dbReference>
<feature type="compositionally biased region" description="Basic and acidic residues" evidence="1">
    <location>
        <begin position="42"/>
        <end position="62"/>
    </location>
</feature>
<dbReference type="Proteomes" id="UP001156856">
    <property type="component" value="Unassembled WGS sequence"/>
</dbReference>
<evidence type="ECO:0008006" key="6">
    <source>
        <dbReference type="Google" id="ProtNLM"/>
    </source>
</evidence>
<dbReference type="EMBL" id="BSPK01000031">
    <property type="protein sequence ID" value="GLS63926.1"/>
    <property type="molecule type" value="Genomic_DNA"/>
</dbReference>
<name>A0A512J963_9HYPH</name>